<comment type="caution">
    <text evidence="2">The sequence shown here is derived from an EMBL/GenBank/DDBJ whole genome shotgun (WGS) entry which is preliminary data.</text>
</comment>
<organism evidence="2 3">
    <name type="scientific">Chionoecetes opilio</name>
    <name type="common">Atlantic snow crab</name>
    <name type="synonym">Cancer opilio</name>
    <dbReference type="NCBI Taxonomy" id="41210"/>
    <lineage>
        <taxon>Eukaryota</taxon>
        <taxon>Metazoa</taxon>
        <taxon>Ecdysozoa</taxon>
        <taxon>Arthropoda</taxon>
        <taxon>Crustacea</taxon>
        <taxon>Multicrustacea</taxon>
        <taxon>Malacostraca</taxon>
        <taxon>Eumalacostraca</taxon>
        <taxon>Eucarida</taxon>
        <taxon>Decapoda</taxon>
        <taxon>Pleocyemata</taxon>
        <taxon>Brachyura</taxon>
        <taxon>Eubrachyura</taxon>
        <taxon>Majoidea</taxon>
        <taxon>Majidae</taxon>
        <taxon>Chionoecetes</taxon>
    </lineage>
</organism>
<feature type="compositionally biased region" description="Basic and acidic residues" evidence="1">
    <location>
        <begin position="145"/>
        <end position="162"/>
    </location>
</feature>
<evidence type="ECO:0000256" key="1">
    <source>
        <dbReference type="SAM" id="MobiDB-lite"/>
    </source>
</evidence>
<name>A0A8J4YDY0_CHIOP</name>
<dbReference type="EMBL" id="JACEEZ010006373">
    <property type="protein sequence ID" value="KAG0724828.1"/>
    <property type="molecule type" value="Genomic_DNA"/>
</dbReference>
<keyword evidence="3" id="KW-1185">Reference proteome</keyword>
<feature type="region of interest" description="Disordered" evidence="1">
    <location>
        <begin position="113"/>
        <end position="162"/>
    </location>
</feature>
<evidence type="ECO:0000313" key="3">
    <source>
        <dbReference type="Proteomes" id="UP000770661"/>
    </source>
</evidence>
<evidence type="ECO:0008006" key="4">
    <source>
        <dbReference type="Google" id="ProtNLM"/>
    </source>
</evidence>
<gene>
    <name evidence="2" type="ORF">GWK47_039801</name>
</gene>
<evidence type="ECO:0000313" key="2">
    <source>
        <dbReference type="EMBL" id="KAG0724828.1"/>
    </source>
</evidence>
<reference evidence="2" key="1">
    <citation type="submission" date="2020-07" db="EMBL/GenBank/DDBJ databases">
        <title>The High-quality genome of the commercially important snow crab, Chionoecetes opilio.</title>
        <authorList>
            <person name="Jeong J.-H."/>
            <person name="Ryu S."/>
        </authorList>
    </citation>
    <scope>NUCLEOTIDE SEQUENCE</scope>
    <source>
        <strain evidence="2">MADBK_172401_WGS</strain>
        <tissue evidence="2">Digestive gland</tissue>
    </source>
</reference>
<dbReference type="Proteomes" id="UP000770661">
    <property type="component" value="Unassembled WGS sequence"/>
</dbReference>
<dbReference type="AlphaFoldDB" id="A0A8J4YDY0"/>
<sequence>MGLSNDIEPCKAIYNKWATAVAELDLSIEEADVRIIPHALDAVYAPVCENPPSGEPLKVYAAGVGRAVNISCLVLASPPSVRFSWVFNNSVSSERLPGDQVFTMAEGVRQRKMRSHEVGAMGKIDGELDEEPEEDRGGRGKSKRRGEESRKTRKREGTENRRVRFVNGRISQPYQWCEAAQFGGSTVNSCPKYSAQRASAHPLSHEAAHLLFGIALAREGDLERSFFRARVAQFRPKMNQELGTLQCWAENRWADDGACIFRWFLQV</sequence>
<proteinExistence type="predicted"/>
<protein>
    <recommendedName>
        <fullName evidence="4">Ig-like domain-containing protein</fullName>
    </recommendedName>
</protein>
<accession>A0A8J4YDY0</accession>